<evidence type="ECO:0000313" key="2">
    <source>
        <dbReference type="Proteomes" id="UP000587070"/>
    </source>
</evidence>
<organism evidence="1 2">
    <name type="scientific">Rhodocyclus tenuis</name>
    <name type="common">Rhodospirillum tenue</name>
    <dbReference type="NCBI Taxonomy" id="1066"/>
    <lineage>
        <taxon>Bacteria</taxon>
        <taxon>Pseudomonadati</taxon>
        <taxon>Pseudomonadota</taxon>
        <taxon>Betaproteobacteria</taxon>
        <taxon>Rhodocyclales</taxon>
        <taxon>Rhodocyclaceae</taxon>
        <taxon>Rhodocyclus</taxon>
    </lineage>
</organism>
<dbReference type="InterPro" id="IPR021874">
    <property type="entry name" value="Phage_Mu_Gp27"/>
</dbReference>
<dbReference type="EMBL" id="JACIGE010000010">
    <property type="protein sequence ID" value="MBB4248378.1"/>
    <property type="molecule type" value="Genomic_DNA"/>
</dbReference>
<name>A0A840GCK5_RHOTE</name>
<evidence type="ECO:0008006" key="3">
    <source>
        <dbReference type="Google" id="ProtNLM"/>
    </source>
</evidence>
<proteinExistence type="predicted"/>
<gene>
    <name evidence="1" type="ORF">GGD90_002770</name>
</gene>
<dbReference type="AlphaFoldDB" id="A0A840GCK5"/>
<keyword evidence="2" id="KW-1185">Reference proteome</keyword>
<protein>
    <recommendedName>
        <fullName evidence="3">DUF3486 family protein</fullName>
    </recommendedName>
</protein>
<comment type="caution">
    <text evidence="1">The sequence shown here is derived from an EMBL/GenBank/DDBJ whole genome shotgun (WGS) entry which is preliminary data.</text>
</comment>
<accession>A0A840GCK5</accession>
<dbReference type="Proteomes" id="UP000587070">
    <property type="component" value="Unassembled WGS sequence"/>
</dbReference>
<reference evidence="1 2" key="1">
    <citation type="submission" date="2020-08" db="EMBL/GenBank/DDBJ databases">
        <title>Genome sequencing of Purple Non-Sulfur Bacteria from various extreme environments.</title>
        <authorList>
            <person name="Mayer M."/>
        </authorList>
    </citation>
    <scope>NUCLEOTIDE SEQUENCE [LARGE SCALE GENOMIC DNA]</scope>
    <source>
        <strain evidence="1 2">2761</strain>
    </source>
</reference>
<evidence type="ECO:0000313" key="1">
    <source>
        <dbReference type="EMBL" id="MBB4248378.1"/>
    </source>
</evidence>
<dbReference type="OrthoDB" id="371328at2"/>
<sequence>MIMARRSKISELPADLRQALDKLLADQAFGDYEGVAAYINEQLAARGMALTLSRTGVHRYGQQLERRMEQVRAATEAARQIASCSEDSADDRSAAVIAMIQSQAFDVMMNLEDAEKEEDREARLVLMTKAARAMSQLVRASIVNKKYARDESARLQAMEADARSGKRSLDAETLRIVREEIYGIV</sequence>
<dbReference type="Pfam" id="PF11985">
    <property type="entry name" value="Phage_Mu_Gp27"/>
    <property type="match status" value="1"/>
</dbReference>